<dbReference type="InterPro" id="IPR003789">
    <property type="entry name" value="Asn/Gln_tRNA_amidoTrase-B-like"/>
</dbReference>
<dbReference type="SMART" id="SM00845">
    <property type="entry name" value="GatB_Yqey"/>
    <property type="match status" value="1"/>
</dbReference>
<comment type="function">
    <text evidence="8 11">Allows the formation of correctly charged Asn-tRNA(Asn) or Gln-tRNA(Gln) through the transamidation of misacylated Asp-tRNA(Asn) or Glu-tRNA(Gln) in organisms which lack either or both of asparaginyl-tRNA or glutaminyl-tRNA synthetases. The reaction takes place in the presence of glutamine and ATP through an activated phospho-Asp-tRNA(Asn) or phospho-Glu-tRNA(Gln).</text>
</comment>
<dbReference type="EMBL" id="JARJOW010000004">
    <property type="protein sequence ID" value="MDF5690699.1"/>
    <property type="molecule type" value="Genomic_DNA"/>
</dbReference>
<evidence type="ECO:0000256" key="3">
    <source>
        <dbReference type="ARBA" id="ARBA00016923"/>
    </source>
</evidence>
<dbReference type="PROSITE" id="PS01234">
    <property type="entry name" value="GATB"/>
    <property type="match status" value="1"/>
</dbReference>
<keyword evidence="14" id="KW-1185">Reference proteome</keyword>
<evidence type="ECO:0000256" key="10">
    <source>
        <dbReference type="ARBA" id="ARBA00047913"/>
    </source>
</evidence>
<dbReference type="Proteomes" id="UP001321344">
    <property type="component" value="Unassembled WGS sequence"/>
</dbReference>
<protein>
    <recommendedName>
        <fullName evidence="3 11">Aspartyl/glutamyl-tRNA(Asn/Gln) amidotransferase subunit B</fullName>
        <shortName evidence="11">Asp/Glu-ADT subunit B</shortName>
        <ecNumber evidence="11">6.3.5.-</ecNumber>
    </recommendedName>
</protein>
<dbReference type="HAMAP" id="MF_00121">
    <property type="entry name" value="GatB"/>
    <property type="match status" value="1"/>
</dbReference>
<reference evidence="13 14" key="1">
    <citation type="submission" date="2023-03" db="EMBL/GenBank/DDBJ databases">
        <title>Genome sequencing of Aquirufa.</title>
        <authorList>
            <person name="Pitt A."/>
            <person name="Hahn M.W."/>
        </authorList>
    </citation>
    <scope>NUCLEOTIDE SEQUENCE [LARGE SCALE GENOMIC DNA]</scope>
    <source>
        <strain evidence="13 14">WAEICH-18A</strain>
    </source>
</reference>
<dbReference type="InterPro" id="IPR023168">
    <property type="entry name" value="GatB_Yqey_C_2"/>
</dbReference>
<dbReference type="InterPro" id="IPR017958">
    <property type="entry name" value="Gln-tRNA_amidoTrfase_suB_CS"/>
</dbReference>
<dbReference type="InterPro" id="IPR004413">
    <property type="entry name" value="GatB"/>
</dbReference>
<dbReference type="EC" id="6.3.5.-" evidence="11"/>
<dbReference type="InterPro" id="IPR014746">
    <property type="entry name" value="Gln_synth/guanido_kin_cat_dom"/>
</dbReference>
<evidence type="ECO:0000256" key="6">
    <source>
        <dbReference type="ARBA" id="ARBA00022840"/>
    </source>
</evidence>
<proteinExistence type="inferred from homology"/>
<evidence type="ECO:0000256" key="1">
    <source>
        <dbReference type="ARBA" id="ARBA00005306"/>
    </source>
</evidence>
<feature type="domain" description="Asn/Gln amidotransferase" evidence="12">
    <location>
        <begin position="333"/>
        <end position="482"/>
    </location>
</feature>
<dbReference type="Gene3D" id="1.10.10.410">
    <property type="match status" value="1"/>
</dbReference>
<evidence type="ECO:0000259" key="12">
    <source>
        <dbReference type="SMART" id="SM00845"/>
    </source>
</evidence>
<evidence type="ECO:0000256" key="9">
    <source>
        <dbReference type="ARBA" id="ARBA00047380"/>
    </source>
</evidence>
<keyword evidence="7 11" id="KW-0648">Protein biosynthesis</keyword>
<keyword evidence="5 11" id="KW-0547">Nucleotide-binding</keyword>
<dbReference type="PANTHER" id="PTHR11659">
    <property type="entry name" value="GLUTAMYL-TRNA GLN AMIDOTRANSFERASE SUBUNIT B MITOCHONDRIAL AND PROKARYOTIC PET112-RELATED"/>
    <property type="match status" value="1"/>
</dbReference>
<comment type="caution">
    <text evidence="13">The sequence shown here is derived from an EMBL/GenBank/DDBJ whole genome shotgun (WGS) entry which is preliminary data.</text>
</comment>
<comment type="catalytic activity">
    <reaction evidence="9 11">
        <text>L-aspartyl-tRNA(Asn) + L-glutamine + ATP + H2O = L-asparaginyl-tRNA(Asn) + L-glutamate + ADP + phosphate + 2 H(+)</text>
        <dbReference type="Rhea" id="RHEA:14513"/>
        <dbReference type="Rhea" id="RHEA-COMP:9674"/>
        <dbReference type="Rhea" id="RHEA-COMP:9677"/>
        <dbReference type="ChEBI" id="CHEBI:15377"/>
        <dbReference type="ChEBI" id="CHEBI:15378"/>
        <dbReference type="ChEBI" id="CHEBI:29985"/>
        <dbReference type="ChEBI" id="CHEBI:30616"/>
        <dbReference type="ChEBI" id="CHEBI:43474"/>
        <dbReference type="ChEBI" id="CHEBI:58359"/>
        <dbReference type="ChEBI" id="CHEBI:78515"/>
        <dbReference type="ChEBI" id="CHEBI:78516"/>
        <dbReference type="ChEBI" id="CHEBI:456216"/>
    </reaction>
</comment>
<organism evidence="13 14">
    <name type="scientific">Aquirufa aurantiipilula</name>
    <dbReference type="NCBI Taxonomy" id="2696561"/>
    <lineage>
        <taxon>Bacteria</taxon>
        <taxon>Pseudomonadati</taxon>
        <taxon>Bacteroidota</taxon>
        <taxon>Cytophagia</taxon>
        <taxon>Cytophagales</taxon>
        <taxon>Flectobacillaceae</taxon>
        <taxon>Aquirufa</taxon>
    </lineage>
</organism>
<evidence type="ECO:0000256" key="11">
    <source>
        <dbReference type="HAMAP-Rule" id="MF_00121"/>
    </source>
</evidence>
<evidence type="ECO:0000313" key="13">
    <source>
        <dbReference type="EMBL" id="MDF5690699.1"/>
    </source>
</evidence>
<dbReference type="InterPro" id="IPR006075">
    <property type="entry name" value="Asn/Gln-tRNA_Trfase_suB/E_cat"/>
</dbReference>
<dbReference type="InterPro" id="IPR018027">
    <property type="entry name" value="Asn/Gln_amidotransferase"/>
</dbReference>
<gene>
    <name evidence="11 13" type="primary">gatB</name>
    <name evidence="13" type="ORF">PQG43_07480</name>
</gene>
<evidence type="ECO:0000256" key="4">
    <source>
        <dbReference type="ARBA" id="ARBA00022598"/>
    </source>
</evidence>
<name>A0ABT6BJR0_9BACT</name>
<comment type="subunit">
    <text evidence="2 11">Heterotrimer of A, B and C subunits.</text>
</comment>
<dbReference type="InterPro" id="IPR017959">
    <property type="entry name" value="Asn/Gln-tRNA_amidoTrfase_suB/E"/>
</dbReference>
<dbReference type="NCBIfam" id="NF004014">
    <property type="entry name" value="PRK05477.1-4"/>
    <property type="match status" value="1"/>
</dbReference>
<dbReference type="RefSeq" id="WP_223143036.1">
    <property type="nucleotide sequence ID" value="NZ_CBCSDE010000003.1"/>
</dbReference>
<comment type="similarity">
    <text evidence="1 11">Belongs to the GatB/GatE family. GatB subfamily.</text>
</comment>
<keyword evidence="4 11" id="KW-0436">Ligase</keyword>
<sequence>MSTFQSTIYQPVIGLEIHAQLQTDSKIFASDAVRFGREANTLISPISLGHPGTLPFLNKRVVEYAIKMGIAIGSDINEWQYFDRKNYFYPDLPKGYQITQDKTPICIGGKIKVKLKSEEKFISFHHIHLEEDAGKSMHEGDNPFSFIDYNRAGTPLIEMVTDPTLHSSEEAFALVSEVRKLVRYLGICDGNMEEGSLRADVNISLRPIGTEKLGTKVEIKNMNSIRNIQRAIEFECTRQAAMIDAGETIIQETRTFDAHTGKTSSMRVKETMNDYRYFPEPDLAPLHISQEWINEVRASMPLLPWEQEQELVDQFGLPAYDAHFLADSKEMALYFKEAANFTKAYKALSNWLMGPVKSHMNESLLHIQDFEISPKNLAEIVDLVELGSITHNLAAHQLFPLCLQERSKSPKQLVDENGWALVDNNDELNNFVQEVIQAFPDKVKEYHKGKKGLIALFIGEVMKKSKGKADPKLVNQLVQEALAQ</sequence>
<comment type="catalytic activity">
    <reaction evidence="10 11">
        <text>L-glutamyl-tRNA(Gln) + L-glutamine + ATP + H2O = L-glutaminyl-tRNA(Gln) + L-glutamate + ADP + phosphate + H(+)</text>
        <dbReference type="Rhea" id="RHEA:17521"/>
        <dbReference type="Rhea" id="RHEA-COMP:9681"/>
        <dbReference type="Rhea" id="RHEA-COMP:9684"/>
        <dbReference type="ChEBI" id="CHEBI:15377"/>
        <dbReference type="ChEBI" id="CHEBI:15378"/>
        <dbReference type="ChEBI" id="CHEBI:29985"/>
        <dbReference type="ChEBI" id="CHEBI:30616"/>
        <dbReference type="ChEBI" id="CHEBI:43474"/>
        <dbReference type="ChEBI" id="CHEBI:58359"/>
        <dbReference type="ChEBI" id="CHEBI:78520"/>
        <dbReference type="ChEBI" id="CHEBI:78521"/>
        <dbReference type="ChEBI" id="CHEBI:456216"/>
    </reaction>
</comment>
<accession>A0ABT6BJR0</accession>
<dbReference type="SUPFAM" id="SSF89095">
    <property type="entry name" value="GatB/YqeY motif"/>
    <property type="match status" value="1"/>
</dbReference>
<evidence type="ECO:0000313" key="14">
    <source>
        <dbReference type="Proteomes" id="UP001321344"/>
    </source>
</evidence>
<evidence type="ECO:0000256" key="8">
    <source>
        <dbReference type="ARBA" id="ARBA00024799"/>
    </source>
</evidence>
<evidence type="ECO:0000256" key="2">
    <source>
        <dbReference type="ARBA" id="ARBA00011123"/>
    </source>
</evidence>
<dbReference type="SUPFAM" id="SSF55931">
    <property type="entry name" value="Glutamine synthetase/guanido kinase"/>
    <property type="match status" value="1"/>
</dbReference>
<evidence type="ECO:0000256" key="5">
    <source>
        <dbReference type="ARBA" id="ARBA00022741"/>
    </source>
</evidence>
<dbReference type="NCBIfam" id="NF004012">
    <property type="entry name" value="PRK05477.1-2"/>
    <property type="match status" value="1"/>
</dbReference>
<dbReference type="NCBIfam" id="TIGR00133">
    <property type="entry name" value="gatB"/>
    <property type="match status" value="1"/>
</dbReference>
<evidence type="ECO:0000256" key="7">
    <source>
        <dbReference type="ARBA" id="ARBA00022917"/>
    </source>
</evidence>
<keyword evidence="6 11" id="KW-0067">ATP-binding</keyword>
<dbReference type="Pfam" id="PF02934">
    <property type="entry name" value="GatB_N"/>
    <property type="match status" value="1"/>
</dbReference>
<dbReference type="Pfam" id="PF02637">
    <property type="entry name" value="GatB_Yqey"/>
    <property type="match status" value="1"/>
</dbReference>